<evidence type="ECO:0000313" key="3">
    <source>
        <dbReference type="Proteomes" id="UP001215280"/>
    </source>
</evidence>
<name>A0AAD7IIF4_9AGAR</name>
<sequence length="367" mass="40641">MNAAGNASEKYSSTPARVNGARPRLLEPNRGLIEYRLSRVKTHLCIPGYSVSPALSEVGGSLAAGRGATGRLFPGLFRDHSNGAVRMGPRWMQIQAPRHLFPKMDRCVIILKNCANATVAENGTEVAFQGTYKTTAPSSLAPTKEKGGMEMESRPQRAGRLQSIWIWARSTRGRGINRSSREDTSPRRSDEFGYINSKERWNFDLPEDGAFTPLEGYFFKWPRCWEKVILLIDESVQKPAHRVTDLRDTRVQDCALNAWIADLNPEPCCRDSFSTQTGAELIESPKENKENGRDISECSVPGTVSAGRSSESSFSLPVENERAAAVLDPAFPLTFGGSSTPEFCLPPQFLQMQVGQLRRMEQPKEGT</sequence>
<reference evidence="2" key="1">
    <citation type="submission" date="2023-03" db="EMBL/GenBank/DDBJ databases">
        <title>Massive genome expansion in bonnet fungi (Mycena s.s.) driven by repeated elements and novel gene families across ecological guilds.</title>
        <authorList>
            <consortium name="Lawrence Berkeley National Laboratory"/>
            <person name="Harder C.B."/>
            <person name="Miyauchi S."/>
            <person name="Viragh M."/>
            <person name="Kuo A."/>
            <person name="Thoen E."/>
            <person name="Andreopoulos B."/>
            <person name="Lu D."/>
            <person name="Skrede I."/>
            <person name="Drula E."/>
            <person name="Henrissat B."/>
            <person name="Morin E."/>
            <person name="Kohler A."/>
            <person name="Barry K."/>
            <person name="LaButti K."/>
            <person name="Morin E."/>
            <person name="Salamov A."/>
            <person name="Lipzen A."/>
            <person name="Mereny Z."/>
            <person name="Hegedus B."/>
            <person name="Baldrian P."/>
            <person name="Stursova M."/>
            <person name="Weitz H."/>
            <person name="Taylor A."/>
            <person name="Grigoriev I.V."/>
            <person name="Nagy L.G."/>
            <person name="Martin F."/>
            <person name="Kauserud H."/>
        </authorList>
    </citation>
    <scope>NUCLEOTIDE SEQUENCE</scope>
    <source>
        <strain evidence="2">CBHHK188m</strain>
    </source>
</reference>
<feature type="compositionally biased region" description="Basic and acidic residues" evidence="1">
    <location>
        <begin position="284"/>
        <end position="296"/>
    </location>
</feature>
<protein>
    <submittedName>
        <fullName evidence="2">Uncharacterized protein</fullName>
    </submittedName>
</protein>
<proteinExistence type="predicted"/>
<dbReference type="Proteomes" id="UP001215280">
    <property type="component" value="Unassembled WGS sequence"/>
</dbReference>
<accession>A0AAD7IIF4</accession>
<feature type="compositionally biased region" description="Polar residues" evidence="1">
    <location>
        <begin position="306"/>
        <end position="315"/>
    </location>
</feature>
<gene>
    <name evidence="2" type="ORF">DFH07DRAFT_777783</name>
</gene>
<feature type="region of interest" description="Disordered" evidence="1">
    <location>
        <begin position="1"/>
        <end position="23"/>
    </location>
</feature>
<keyword evidence="3" id="KW-1185">Reference proteome</keyword>
<feature type="region of interest" description="Disordered" evidence="1">
    <location>
        <begin position="284"/>
        <end position="315"/>
    </location>
</feature>
<evidence type="ECO:0000256" key="1">
    <source>
        <dbReference type="SAM" id="MobiDB-lite"/>
    </source>
</evidence>
<dbReference type="AlphaFoldDB" id="A0AAD7IIF4"/>
<organism evidence="2 3">
    <name type="scientific">Mycena maculata</name>
    <dbReference type="NCBI Taxonomy" id="230809"/>
    <lineage>
        <taxon>Eukaryota</taxon>
        <taxon>Fungi</taxon>
        <taxon>Dikarya</taxon>
        <taxon>Basidiomycota</taxon>
        <taxon>Agaricomycotina</taxon>
        <taxon>Agaricomycetes</taxon>
        <taxon>Agaricomycetidae</taxon>
        <taxon>Agaricales</taxon>
        <taxon>Marasmiineae</taxon>
        <taxon>Mycenaceae</taxon>
        <taxon>Mycena</taxon>
    </lineage>
</organism>
<dbReference type="EMBL" id="JARJLG010000118">
    <property type="protein sequence ID" value="KAJ7742370.1"/>
    <property type="molecule type" value="Genomic_DNA"/>
</dbReference>
<evidence type="ECO:0000313" key="2">
    <source>
        <dbReference type="EMBL" id="KAJ7742370.1"/>
    </source>
</evidence>
<comment type="caution">
    <text evidence="2">The sequence shown here is derived from an EMBL/GenBank/DDBJ whole genome shotgun (WGS) entry which is preliminary data.</text>
</comment>